<comment type="similarity">
    <text evidence="1 3 4">Belongs to the complex I 30 kDa subunit family.</text>
</comment>
<dbReference type="InterPro" id="IPR010218">
    <property type="entry name" value="NADH_DH_suC"/>
</dbReference>
<dbReference type="Proteomes" id="UP000712673">
    <property type="component" value="Unassembled WGS sequence"/>
</dbReference>
<dbReference type="InterPro" id="IPR001268">
    <property type="entry name" value="NADH_UbQ_OxRdtase_30kDa_su"/>
</dbReference>
<evidence type="ECO:0000256" key="1">
    <source>
        <dbReference type="ARBA" id="ARBA00007569"/>
    </source>
</evidence>
<comment type="subcellular location">
    <subcellularLocation>
        <location evidence="3">Cell membrane</location>
        <topology evidence="3">Peripheral membrane protein</topology>
        <orientation evidence="3">Cytoplasmic side</orientation>
    </subcellularLocation>
</comment>
<dbReference type="EMBL" id="VGLS01000265">
    <property type="protein sequence ID" value="MBM3224138.1"/>
    <property type="molecule type" value="Genomic_DNA"/>
</dbReference>
<dbReference type="AlphaFoldDB" id="A0A937W0U1"/>
<keyword evidence="3" id="KW-0472">Membrane</keyword>
<keyword evidence="3 5" id="KW-0874">Quinone</keyword>
<gene>
    <name evidence="3" type="primary">nuoC</name>
    <name evidence="7" type="ORF">FJZ47_10080</name>
</gene>
<comment type="subunit">
    <text evidence="3">NDH-1 is composed of 14 different subunits. Subunits NuoB, C, D, E, F, and G constitute the peripheral sector of the complex.</text>
</comment>
<dbReference type="EC" id="7.1.1.-" evidence="3"/>
<accession>A0A937W0U1</accession>
<comment type="caution">
    <text evidence="7">The sequence shown here is derived from an EMBL/GenBank/DDBJ whole genome shotgun (WGS) entry which is preliminary data.</text>
</comment>
<feature type="domain" description="NADH:ubiquinone oxidoreductase 30kDa subunit" evidence="6">
    <location>
        <begin position="30"/>
        <end position="151"/>
    </location>
</feature>
<evidence type="ECO:0000256" key="2">
    <source>
        <dbReference type="ARBA" id="ARBA00022448"/>
    </source>
</evidence>
<evidence type="ECO:0000256" key="3">
    <source>
        <dbReference type="HAMAP-Rule" id="MF_01357"/>
    </source>
</evidence>
<dbReference type="Gene3D" id="3.30.460.80">
    <property type="entry name" value="NADH:ubiquinone oxidoreductase, 30kDa subunit"/>
    <property type="match status" value="1"/>
</dbReference>
<comment type="catalytic activity">
    <reaction evidence="3 5">
        <text>a quinone + NADH + 5 H(+)(in) = a quinol + NAD(+) + 4 H(+)(out)</text>
        <dbReference type="Rhea" id="RHEA:57888"/>
        <dbReference type="ChEBI" id="CHEBI:15378"/>
        <dbReference type="ChEBI" id="CHEBI:24646"/>
        <dbReference type="ChEBI" id="CHEBI:57540"/>
        <dbReference type="ChEBI" id="CHEBI:57945"/>
        <dbReference type="ChEBI" id="CHEBI:132124"/>
    </reaction>
</comment>
<dbReference type="GO" id="GO:0050136">
    <property type="term" value="F:NADH dehydrogenase (quinone) (non-electrogenic) activity"/>
    <property type="evidence" value="ECO:0007669"/>
    <property type="project" value="UniProtKB-UniRule"/>
</dbReference>
<dbReference type="PANTHER" id="PTHR10884">
    <property type="entry name" value="NADH DEHYDROGENASE UBIQUINONE IRON-SULFUR PROTEIN 3"/>
    <property type="match status" value="1"/>
</dbReference>
<keyword evidence="3" id="KW-1003">Cell membrane</keyword>
<reference evidence="7" key="1">
    <citation type="submission" date="2019-03" db="EMBL/GenBank/DDBJ databases">
        <title>Lake Tanganyika Metagenome-Assembled Genomes (MAGs).</title>
        <authorList>
            <person name="Tran P."/>
        </authorList>
    </citation>
    <scope>NUCLEOTIDE SEQUENCE</scope>
    <source>
        <strain evidence="7">K_DeepCast_65m_m2_066</strain>
    </source>
</reference>
<organism evidence="7 8">
    <name type="scientific">Tectimicrobiota bacterium</name>
    <dbReference type="NCBI Taxonomy" id="2528274"/>
    <lineage>
        <taxon>Bacteria</taxon>
        <taxon>Pseudomonadati</taxon>
        <taxon>Nitrospinota/Tectimicrobiota group</taxon>
        <taxon>Candidatus Tectimicrobiota</taxon>
    </lineage>
</organism>
<dbReference type="GO" id="GO:0048038">
    <property type="term" value="F:quinone binding"/>
    <property type="evidence" value="ECO:0007669"/>
    <property type="project" value="UniProtKB-KW"/>
</dbReference>
<dbReference type="InterPro" id="IPR020396">
    <property type="entry name" value="NADH_UbQ_OxRdtase_CS"/>
</dbReference>
<evidence type="ECO:0000259" key="6">
    <source>
        <dbReference type="Pfam" id="PF00329"/>
    </source>
</evidence>
<dbReference type="GO" id="GO:0005886">
    <property type="term" value="C:plasma membrane"/>
    <property type="evidence" value="ECO:0007669"/>
    <property type="project" value="UniProtKB-SubCell"/>
</dbReference>
<dbReference type="HAMAP" id="MF_01357">
    <property type="entry name" value="NDH1_NuoC"/>
    <property type="match status" value="1"/>
</dbReference>
<dbReference type="PROSITE" id="PS00542">
    <property type="entry name" value="COMPLEX1_30K"/>
    <property type="match status" value="1"/>
</dbReference>
<evidence type="ECO:0000313" key="8">
    <source>
        <dbReference type="Proteomes" id="UP000712673"/>
    </source>
</evidence>
<dbReference type="SUPFAM" id="SSF143243">
    <property type="entry name" value="Nqo5-like"/>
    <property type="match status" value="1"/>
</dbReference>
<dbReference type="Pfam" id="PF00329">
    <property type="entry name" value="Complex1_30kDa"/>
    <property type="match status" value="1"/>
</dbReference>
<dbReference type="NCBIfam" id="TIGR01961">
    <property type="entry name" value="NuoC_fam"/>
    <property type="match status" value="1"/>
</dbReference>
<proteinExistence type="inferred from homology"/>
<evidence type="ECO:0000256" key="5">
    <source>
        <dbReference type="RuleBase" id="RU003582"/>
    </source>
</evidence>
<dbReference type="GO" id="GO:0008137">
    <property type="term" value="F:NADH dehydrogenase (ubiquinone) activity"/>
    <property type="evidence" value="ECO:0007669"/>
    <property type="project" value="InterPro"/>
</dbReference>
<evidence type="ECO:0000313" key="7">
    <source>
        <dbReference type="EMBL" id="MBM3224138.1"/>
    </source>
</evidence>
<keyword evidence="3" id="KW-0830">Ubiquinone</keyword>
<comment type="function">
    <text evidence="3">NDH-1 shuttles electrons from NADH, via FMN and iron-sulfur (Fe-S) centers, to quinones in the respiratory chain. The immediate electron acceptor for the enzyme in this species is believed to be ubiquinone. Couples the redox reaction to proton translocation (for every two electrons transferred, four hydrogen ions are translocated across the cytoplasmic membrane), and thus conserves the redox energy in a proton gradient.</text>
</comment>
<keyword evidence="3 4" id="KW-1278">Translocase</keyword>
<dbReference type="InterPro" id="IPR037232">
    <property type="entry name" value="NADH_quin_OxRdtase_su_C/D-like"/>
</dbReference>
<evidence type="ECO:0000256" key="4">
    <source>
        <dbReference type="RuleBase" id="RU003456"/>
    </source>
</evidence>
<sequence>MTPEDIYNILHEHFGESIVSCHATAVDPYIVVEASAMHRVGEYVRHTPDLQFDSLMCLSGVDYGPEKTLGVVYNLHSTALRHKITLKVEVPRQDGALPTVCDIWHTAEWHEREAYDLFGMHFDNHPDHRRILLPDDWEGYPLRKDYQVQEFYHGLKVPYVGDPPSIGMDVYRYQDSEP</sequence>
<keyword evidence="2 3" id="KW-0813">Transport</keyword>
<keyword evidence="3 4" id="KW-0520">NAD</keyword>
<dbReference type="PANTHER" id="PTHR10884:SF14">
    <property type="entry name" value="NADH DEHYDROGENASE [UBIQUINONE] IRON-SULFUR PROTEIN 3, MITOCHONDRIAL"/>
    <property type="match status" value="1"/>
</dbReference>
<name>A0A937W0U1_UNCTE</name>
<protein>
    <recommendedName>
        <fullName evidence="3">NADH-quinone oxidoreductase subunit C</fullName>
        <ecNumber evidence="3">7.1.1.-</ecNumber>
    </recommendedName>
    <alternativeName>
        <fullName evidence="3">NADH dehydrogenase I subunit C</fullName>
    </alternativeName>
    <alternativeName>
        <fullName evidence="3">NDH-1 subunit C</fullName>
    </alternativeName>
</protein>